<name>A0AAV4NIL5_9ARAC</name>
<organism evidence="1 2">
    <name type="scientific">Caerostris darwini</name>
    <dbReference type="NCBI Taxonomy" id="1538125"/>
    <lineage>
        <taxon>Eukaryota</taxon>
        <taxon>Metazoa</taxon>
        <taxon>Ecdysozoa</taxon>
        <taxon>Arthropoda</taxon>
        <taxon>Chelicerata</taxon>
        <taxon>Arachnida</taxon>
        <taxon>Araneae</taxon>
        <taxon>Araneomorphae</taxon>
        <taxon>Entelegynae</taxon>
        <taxon>Araneoidea</taxon>
        <taxon>Araneidae</taxon>
        <taxon>Caerostris</taxon>
    </lineage>
</organism>
<protein>
    <submittedName>
        <fullName evidence="1">Uncharacterized protein</fullName>
    </submittedName>
</protein>
<comment type="caution">
    <text evidence="1">The sequence shown here is derived from an EMBL/GenBank/DDBJ whole genome shotgun (WGS) entry which is preliminary data.</text>
</comment>
<keyword evidence="2" id="KW-1185">Reference proteome</keyword>
<evidence type="ECO:0000313" key="2">
    <source>
        <dbReference type="Proteomes" id="UP001054837"/>
    </source>
</evidence>
<proteinExistence type="predicted"/>
<dbReference type="AlphaFoldDB" id="A0AAV4NIL5"/>
<sequence>MDNTCPVVHSGISKPDSIGIFDPLDRWRSLNAQNNGCLGNTRTQDEKKTYVLMRDWFAVSLDPVLDIWLHVVHAPLLTFLFVAADVHHDVRLTLAYGFLLPYAFQ</sequence>
<accession>A0AAV4NIL5</accession>
<reference evidence="1 2" key="1">
    <citation type="submission" date="2021-06" db="EMBL/GenBank/DDBJ databases">
        <title>Caerostris darwini draft genome.</title>
        <authorList>
            <person name="Kono N."/>
            <person name="Arakawa K."/>
        </authorList>
    </citation>
    <scope>NUCLEOTIDE SEQUENCE [LARGE SCALE GENOMIC DNA]</scope>
</reference>
<evidence type="ECO:0000313" key="1">
    <source>
        <dbReference type="EMBL" id="GIX84637.1"/>
    </source>
</evidence>
<dbReference type="Proteomes" id="UP001054837">
    <property type="component" value="Unassembled WGS sequence"/>
</dbReference>
<gene>
    <name evidence="1" type="ORF">CDAR_552171</name>
</gene>
<dbReference type="EMBL" id="BPLQ01001732">
    <property type="protein sequence ID" value="GIX84637.1"/>
    <property type="molecule type" value="Genomic_DNA"/>
</dbReference>